<keyword evidence="4" id="KW-1185">Reference proteome</keyword>
<dbReference type="EMBL" id="WTYM01000046">
    <property type="protein sequence ID" value="MXO60272.1"/>
    <property type="molecule type" value="Genomic_DNA"/>
</dbReference>
<evidence type="ECO:0000256" key="1">
    <source>
        <dbReference type="SAM" id="MobiDB-lite"/>
    </source>
</evidence>
<comment type="caution">
    <text evidence="3">The sequence shown here is derived from an EMBL/GenBank/DDBJ whole genome shotgun (WGS) entry which is preliminary data.</text>
</comment>
<reference evidence="3 4" key="1">
    <citation type="submission" date="2019-12" db="EMBL/GenBank/DDBJ databases">
        <title>Genomic-based taxomic classification of the family Erythrobacteraceae.</title>
        <authorList>
            <person name="Xu L."/>
        </authorList>
    </citation>
    <scope>NUCLEOTIDE SEQUENCE [LARGE SCALE GENOMIC DNA]</scope>
    <source>
        <strain evidence="3 4">MCCC 1K01500</strain>
    </source>
</reference>
<dbReference type="Pfam" id="PF21777">
    <property type="entry name" value="SDR-like"/>
    <property type="match status" value="1"/>
</dbReference>
<dbReference type="RefSeq" id="WP_159795827.1">
    <property type="nucleotide sequence ID" value="NZ_WTYM01000046.1"/>
</dbReference>
<protein>
    <recommendedName>
        <fullName evidence="2">Short chain dehydrogenase-like proteobacteria domain-containing protein</fullName>
    </recommendedName>
</protein>
<dbReference type="AlphaFoldDB" id="A0A6I4T0U4"/>
<evidence type="ECO:0000259" key="2">
    <source>
        <dbReference type="Pfam" id="PF21777"/>
    </source>
</evidence>
<name>A0A6I4T0U4_9SPHN</name>
<dbReference type="InterPro" id="IPR048623">
    <property type="entry name" value="SDR-like_proteobact"/>
</dbReference>
<feature type="region of interest" description="Disordered" evidence="1">
    <location>
        <begin position="31"/>
        <end position="70"/>
    </location>
</feature>
<dbReference type="Proteomes" id="UP000433652">
    <property type="component" value="Unassembled WGS sequence"/>
</dbReference>
<feature type="compositionally biased region" description="Pro residues" evidence="1">
    <location>
        <begin position="53"/>
        <end position="66"/>
    </location>
</feature>
<organism evidence="3 4">
    <name type="scientific">Croceibacterium salegens</name>
    <dbReference type="NCBI Taxonomy" id="1737568"/>
    <lineage>
        <taxon>Bacteria</taxon>
        <taxon>Pseudomonadati</taxon>
        <taxon>Pseudomonadota</taxon>
        <taxon>Alphaproteobacteria</taxon>
        <taxon>Sphingomonadales</taxon>
        <taxon>Erythrobacteraceae</taxon>
        <taxon>Croceibacterium</taxon>
    </lineage>
</organism>
<sequence>MTILRVEGLPEGALDAAAAFHTIWLPRALAQLPPRSGEGDHAQHGGGESPSRESPPPAAAPPPPPRAGEDLVIVFPPATHEHRGWRLAAVQNLARVAAPLRVNGIAANDETAIARTLAFLQDAPGVTGQVLEVGPR</sequence>
<proteinExistence type="predicted"/>
<accession>A0A6I4T0U4</accession>
<dbReference type="OrthoDB" id="7409402at2"/>
<evidence type="ECO:0000313" key="4">
    <source>
        <dbReference type="Proteomes" id="UP000433652"/>
    </source>
</evidence>
<gene>
    <name evidence="3" type="ORF">GRI89_12060</name>
</gene>
<evidence type="ECO:0000313" key="3">
    <source>
        <dbReference type="EMBL" id="MXO60272.1"/>
    </source>
</evidence>
<feature type="domain" description="Short chain dehydrogenase-like proteobacteria" evidence="2">
    <location>
        <begin position="68"/>
        <end position="133"/>
    </location>
</feature>